<dbReference type="Gene3D" id="3.60.130.10">
    <property type="entry name" value="Clavaminate synthase-like"/>
    <property type="match status" value="1"/>
</dbReference>
<organism evidence="2 3">
    <name type="scientific">Pseudomonas poae</name>
    <dbReference type="NCBI Taxonomy" id="200451"/>
    <lineage>
        <taxon>Bacteria</taxon>
        <taxon>Pseudomonadati</taxon>
        <taxon>Pseudomonadota</taxon>
        <taxon>Gammaproteobacteria</taxon>
        <taxon>Pseudomonadales</taxon>
        <taxon>Pseudomonadaceae</taxon>
        <taxon>Pseudomonas</taxon>
    </lineage>
</organism>
<dbReference type="GO" id="GO:0016706">
    <property type="term" value="F:2-oxoglutarate-dependent dioxygenase activity"/>
    <property type="evidence" value="ECO:0007669"/>
    <property type="project" value="UniProtKB-ARBA"/>
</dbReference>
<dbReference type="InterPro" id="IPR042098">
    <property type="entry name" value="TauD-like_sf"/>
</dbReference>
<dbReference type="AlphaFoldDB" id="A0AAP2WI42"/>
<comment type="caution">
    <text evidence="2">The sequence shown here is derived from an EMBL/GenBank/DDBJ whole genome shotgun (WGS) entry which is preliminary data.</text>
</comment>
<dbReference type="EMBL" id="WJZX01000221">
    <property type="protein sequence ID" value="MCF5658220.1"/>
    <property type="molecule type" value="Genomic_DNA"/>
</dbReference>
<gene>
    <name evidence="2" type="ORF">GIV46_24820</name>
</gene>
<proteinExistence type="predicted"/>
<dbReference type="SUPFAM" id="SSF51197">
    <property type="entry name" value="Clavaminate synthase-like"/>
    <property type="match status" value="1"/>
</dbReference>
<accession>A0AAP2WI42</accession>
<dbReference type="Proteomes" id="UP000814126">
    <property type="component" value="Unassembled WGS sequence"/>
</dbReference>
<evidence type="ECO:0008006" key="4">
    <source>
        <dbReference type="Google" id="ProtNLM"/>
    </source>
</evidence>
<evidence type="ECO:0000313" key="2">
    <source>
        <dbReference type="EMBL" id="MCF5658220.1"/>
    </source>
</evidence>
<sequence length="266" mass="28987">MNARMHLGALDRAASTTLTRRRGIKLTGPVVSSAAKGCRMPHLIKNALSALSSNGWAIFQLPDDGDGAAVIQQAALDIACLLGQPKATRRRGPLVDVLIPTDRQSANRRSLSVRYGLSPFPWHTDGAHWSTPPRYIVMGCLEAAPCTAQTLFCEGSTFDPLNVDGARSSVFRITNGGNSFYAAARGGSDRYYRFDPGCMTPVDAGAQEIVRSIDLFEPSDEQAITWQAGKFLLLDNWRFLHRRGSAQGSTERKLLRVTVMENGKHG</sequence>
<evidence type="ECO:0000313" key="3">
    <source>
        <dbReference type="Proteomes" id="UP000814126"/>
    </source>
</evidence>
<evidence type="ECO:0000256" key="1">
    <source>
        <dbReference type="ARBA" id="ARBA00023002"/>
    </source>
</evidence>
<reference evidence="2" key="1">
    <citation type="submission" date="2019-11" db="EMBL/GenBank/DDBJ databases">
        <title>Epiphytic Pseudomonas syringae from cherry orchards.</title>
        <authorList>
            <person name="Hulin M.T."/>
        </authorList>
    </citation>
    <scope>NUCLEOTIDE SEQUENCE</scope>
    <source>
        <strain evidence="2">PA-2-1F</strain>
    </source>
</reference>
<protein>
    <recommendedName>
        <fullName evidence="4">TauD/TfdA-like domain-containing protein</fullName>
    </recommendedName>
</protein>
<name>A0AAP2WI42_9PSED</name>
<keyword evidence="1" id="KW-0560">Oxidoreductase</keyword>